<comment type="similarity">
    <text evidence="13">Belongs to the ribonucleoside diphosphate reductase large chain family.</text>
</comment>
<keyword evidence="3" id="KW-0846">Cobalamin</keyword>
<dbReference type="PROSITE" id="PS50818">
    <property type="entry name" value="INTEIN_C_TER"/>
    <property type="match status" value="1"/>
</dbReference>
<keyword evidence="10" id="KW-0170">Cobalt</keyword>
<dbReference type="InterPro" id="IPR004042">
    <property type="entry name" value="Intein_endonuc_central"/>
</dbReference>
<dbReference type="InterPro" id="IPR006141">
    <property type="entry name" value="Intein_N"/>
</dbReference>
<dbReference type="PANTHER" id="PTHR43371:SF1">
    <property type="entry name" value="RIBONUCLEOSIDE-DIPHOSPHATE REDUCTASE"/>
    <property type="match status" value="1"/>
</dbReference>
<name>A0A1F2UQQ6_9ACTN</name>
<keyword evidence="6 12" id="KW-0067">ATP-binding</keyword>
<evidence type="ECO:0000256" key="6">
    <source>
        <dbReference type="ARBA" id="ARBA00022840"/>
    </source>
</evidence>
<evidence type="ECO:0000256" key="2">
    <source>
        <dbReference type="ARBA" id="ARBA00012274"/>
    </source>
</evidence>
<comment type="catalytic activity">
    <reaction evidence="11 13">
        <text>a 2'-deoxyribonucleoside 5'-diphosphate + [thioredoxin]-disulfide + H2O = a ribonucleoside 5'-diphosphate + [thioredoxin]-dithiol</text>
        <dbReference type="Rhea" id="RHEA:23252"/>
        <dbReference type="Rhea" id="RHEA-COMP:10698"/>
        <dbReference type="Rhea" id="RHEA-COMP:10700"/>
        <dbReference type="ChEBI" id="CHEBI:15377"/>
        <dbReference type="ChEBI" id="CHEBI:29950"/>
        <dbReference type="ChEBI" id="CHEBI:50058"/>
        <dbReference type="ChEBI" id="CHEBI:57930"/>
        <dbReference type="ChEBI" id="CHEBI:73316"/>
        <dbReference type="EC" id="1.17.4.1"/>
    </reaction>
</comment>
<dbReference type="PRINTS" id="PR00379">
    <property type="entry name" value="INTEIN"/>
</dbReference>
<proteinExistence type="inferred from homology"/>
<dbReference type="SMART" id="SM00305">
    <property type="entry name" value="HintC"/>
    <property type="match status" value="1"/>
</dbReference>
<dbReference type="InterPro" id="IPR036844">
    <property type="entry name" value="Hint_dom_sf"/>
</dbReference>
<dbReference type="InterPro" id="IPR027434">
    <property type="entry name" value="Homing_endonucl"/>
</dbReference>
<dbReference type="SUPFAM" id="SSF48168">
    <property type="entry name" value="R1 subunit of ribonucleotide reductase, N-terminal domain"/>
    <property type="match status" value="1"/>
</dbReference>
<comment type="function">
    <text evidence="13">Provides the precursors necessary for DNA synthesis. Catalyzes the biosynthesis of deoxyribonucleotides from the corresponding ribonucleotides.</text>
</comment>
<dbReference type="InterPro" id="IPR005144">
    <property type="entry name" value="ATP-cone_dom"/>
</dbReference>
<feature type="domain" description="ATP-cone" evidence="15">
    <location>
        <begin position="11"/>
        <end position="104"/>
    </location>
</feature>
<dbReference type="InterPro" id="IPR003587">
    <property type="entry name" value="Hint_dom_N"/>
</dbReference>
<organism evidence="16 17">
    <name type="scientific">Candidatus Aquicultor primus</name>
    <dbReference type="NCBI Taxonomy" id="1797195"/>
    <lineage>
        <taxon>Bacteria</taxon>
        <taxon>Bacillati</taxon>
        <taxon>Actinomycetota</taxon>
        <taxon>Candidatus Aquicultoria</taxon>
        <taxon>Candidatus Aquicultorales</taxon>
        <taxon>Candidatus Aquicultoraceae</taxon>
        <taxon>Candidatus Aquicultor</taxon>
    </lineage>
</organism>
<dbReference type="PANTHER" id="PTHR43371">
    <property type="entry name" value="VITAMIN B12-DEPENDENT RIBONUCLEOTIDE REDUCTASE"/>
    <property type="match status" value="1"/>
</dbReference>
<dbReference type="NCBIfam" id="TIGR01443">
    <property type="entry name" value="intein_Cterm"/>
    <property type="match status" value="1"/>
</dbReference>
<dbReference type="Gene3D" id="2.170.16.10">
    <property type="entry name" value="Hedgehog/Intein (Hint) domain"/>
    <property type="match status" value="1"/>
</dbReference>
<dbReference type="InterPro" id="IPR013509">
    <property type="entry name" value="RNR_lsu_N"/>
</dbReference>
<evidence type="ECO:0000259" key="14">
    <source>
        <dbReference type="PROSITE" id="PS50819"/>
    </source>
</evidence>
<dbReference type="EMBL" id="MELI01000019">
    <property type="protein sequence ID" value="OFW35267.1"/>
    <property type="molecule type" value="Genomic_DNA"/>
</dbReference>
<dbReference type="CDD" id="cd00081">
    <property type="entry name" value="Hint"/>
    <property type="match status" value="1"/>
</dbReference>
<evidence type="ECO:0000256" key="7">
    <source>
        <dbReference type="ARBA" id="ARBA00023000"/>
    </source>
</evidence>
<keyword evidence="8 13" id="KW-0560">Oxidoreductase</keyword>
<dbReference type="GO" id="GO:0004748">
    <property type="term" value="F:ribonucleoside-diphosphate reductase activity, thioredoxin disulfide as acceptor"/>
    <property type="evidence" value="ECO:0007669"/>
    <property type="project" value="UniProtKB-EC"/>
</dbReference>
<dbReference type="Pfam" id="PF02867">
    <property type="entry name" value="Ribonuc_red_lgC"/>
    <property type="match status" value="1"/>
</dbReference>
<dbReference type="Proteomes" id="UP000178086">
    <property type="component" value="Unassembled WGS sequence"/>
</dbReference>
<evidence type="ECO:0000256" key="1">
    <source>
        <dbReference type="ARBA" id="ARBA00001922"/>
    </source>
</evidence>
<evidence type="ECO:0000313" key="17">
    <source>
        <dbReference type="Proteomes" id="UP000178086"/>
    </source>
</evidence>
<dbReference type="Pfam" id="PF00317">
    <property type="entry name" value="Ribonuc_red_lgN"/>
    <property type="match status" value="1"/>
</dbReference>
<evidence type="ECO:0000259" key="15">
    <source>
        <dbReference type="PROSITE" id="PS51161"/>
    </source>
</evidence>
<dbReference type="GO" id="GO:0031419">
    <property type="term" value="F:cobalamin binding"/>
    <property type="evidence" value="ECO:0007669"/>
    <property type="project" value="UniProtKB-KW"/>
</dbReference>
<gene>
    <name evidence="16" type="ORF">A2074_05260</name>
</gene>
<dbReference type="Pfam" id="PF03477">
    <property type="entry name" value="ATP-cone"/>
    <property type="match status" value="1"/>
</dbReference>
<evidence type="ECO:0000256" key="8">
    <source>
        <dbReference type="ARBA" id="ARBA00023002"/>
    </source>
</evidence>
<dbReference type="GO" id="GO:0004519">
    <property type="term" value="F:endonuclease activity"/>
    <property type="evidence" value="ECO:0007669"/>
    <property type="project" value="InterPro"/>
</dbReference>
<dbReference type="SUPFAM" id="SSF51294">
    <property type="entry name" value="Hedgehog/intein (Hint) domain"/>
    <property type="match status" value="1"/>
</dbReference>
<keyword evidence="7" id="KW-0651">Protein splicing</keyword>
<evidence type="ECO:0000256" key="13">
    <source>
        <dbReference type="RuleBase" id="RU003410"/>
    </source>
</evidence>
<dbReference type="SUPFAM" id="SSF55608">
    <property type="entry name" value="Homing endonucleases"/>
    <property type="match status" value="1"/>
</dbReference>
<dbReference type="GO" id="GO:0005524">
    <property type="term" value="F:ATP binding"/>
    <property type="evidence" value="ECO:0007669"/>
    <property type="project" value="UniProtKB-UniRule"/>
</dbReference>
<dbReference type="UniPathway" id="UPA00326"/>
<keyword evidence="5" id="KW-0068">Autocatalytic cleavage</keyword>
<sequence>MINDMQAQRISKINKRDGRTVDFEKGKIANAIEKALNATGERDGELAAALADKVVGQLEAKADTLPVPSVEKVQDVVERVLIEEDLHEVAKAYILYRQMRADVRLAREFVGVPVNDLKVSVNAAKVLSHRYLLKDDQGRTIETPSRLFRRVAIAVAAAEKLYDKDADVTSLEEAFYELMAGFEFIPNSPTLMNAGTSMGQLAACFVIPVEDSIPAIFDSVKHMAIIHQSGGGTGFSFSRLRPKGDLVKSTKGIASGPVSFMRVFDTATDVIKQGGRRRGANMGILRCDHPDIVEFITAKKKEGFLDNFNISVAVTDEFMEAAAAGRDIDLINPRTGQASGKLEAKYLFDLIVAMAWTTGDPGLFFIDRANAANPTPDVGTFESTNPCVVGSTRISTDAGLVTMEELFVSQEVFNALTVVSGPRGARCANENTFFPAMPVFKTGRNQPIFKVATKHGYELTATENHQFLTPDGFIELKDLRPGNTLLLQAGEGNWSENRQLPPFVPEYHTARGRFAAGKSSGKFNPPQTWSKKLGQLLGWLVGDGFLTLNSSAMVALIFGSDERDLMPYFQELFADWFGAKGYLCEQRGSTQLRYKGFPARFLANLGIDTTKSHAKIIPDTLWSAPRDGVVGFLQGLFTTDGTVNLSINKGSCSIRLASSSEKLLKEVQLLLLNLGIISRFHTRRSEGIAHLPNSQGIYPPTKTRPKYELIIDKENRDRFVTEVGFLSKAKQLKVEAFIEAKKRKSNRETFTTTVASIEPTGFADVYDTTQPFTHTVAYNGIVTHQCGEVPLLPNEPCNLGSINLHKMVREGAVDWDKLKETVRLCVRFLDNVIDAGKYPLPQIDYMAKANRKIGLGVMGFAEMLLELKIPYDSEETLDIAERVMKLIYEEAISASVELARTRGSFPNFKGSKWDTMGYEIMRNATVTTVAPTGTISIIANTSSGIEPLFAVSYAREVMEGTTLLEVDPVFEKVARERGFHSQDLMMKIAKHGTIQAMEEIPEDVRRVFVTALDIEPAWHVRIQAAFQKHVDNAVSKTVNLAESATLEDVRKVFILAYELGCKGITVYRYGSKKEQVLYVGRPEDRKIIDQPVTAASEYSGGCPWGYCPL</sequence>
<dbReference type="InterPro" id="IPR000788">
    <property type="entry name" value="RNR_lg_C"/>
</dbReference>
<dbReference type="InterPro" id="IPR004860">
    <property type="entry name" value="LAGLIDADG_dom"/>
</dbReference>
<dbReference type="Gene3D" id="3.20.70.20">
    <property type="match status" value="2"/>
</dbReference>
<evidence type="ECO:0000256" key="10">
    <source>
        <dbReference type="ARBA" id="ARBA00023285"/>
    </source>
</evidence>
<feature type="domain" description="DOD-type homing endonuclease" evidence="14">
    <location>
        <begin position="536"/>
        <end position="676"/>
    </location>
</feature>
<evidence type="ECO:0000256" key="3">
    <source>
        <dbReference type="ARBA" id="ARBA00022628"/>
    </source>
</evidence>
<comment type="cofactor">
    <cofactor evidence="1">
        <name>adenosylcob(III)alamin</name>
        <dbReference type="ChEBI" id="CHEBI:18408"/>
    </cofactor>
</comment>
<protein>
    <recommendedName>
        <fullName evidence="2 13">Ribonucleoside-diphosphate reductase</fullName>
        <ecNumber evidence="2 13">1.17.4.1</ecNumber>
    </recommendedName>
</protein>
<dbReference type="InterPro" id="IPR008926">
    <property type="entry name" value="RNR_R1-su_N"/>
</dbReference>
<dbReference type="InterPro" id="IPR006142">
    <property type="entry name" value="INTEIN"/>
</dbReference>
<evidence type="ECO:0000256" key="5">
    <source>
        <dbReference type="ARBA" id="ARBA00022813"/>
    </source>
</evidence>
<evidence type="ECO:0000256" key="11">
    <source>
        <dbReference type="ARBA" id="ARBA00047754"/>
    </source>
</evidence>
<evidence type="ECO:0000256" key="9">
    <source>
        <dbReference type="ARBA" id="ARBA00023116"/>
    </source>
</evidence>
<dbReference type="AlphaFoldDB" id="A0A1F2UQQ6"/>
<keyword evidence="9 13" id="KW-0215">Deoxyribonucleotide synthesis</keyword>
<dbReference type="InterPro" id="IPR003586">
    <property type="entry name" value="Hint_dom_C"/>
</dbReference>
<dbReference type="SMART" id="SM00306">
    <property type="entry name" value="HintN"/>
    <property type="match status" value="1"/>
</dbReference>
<dbReference type="PROSITE" id="PS51161">
    <property type="entry name" value="ATP_CONE"/>
    <property type="match status" value="1"/>
</dbReference>
<dbReference type="Pfam" id="PF14528">
    <property type="entry name" value="LAGLIDADG_3"/>
    <property type="match status" value="1"/>
</dbReference>
<evidence type="ECO:0000313" key="16">
    <source>
        <dbReference type="EMBL" id="OFW35267.1"/>
    </source>
</evidence>
<dbReference type="PROSITE" id="PS50817">
    <property type="entry name" value="INTEIN_N_TER"/>
    <property type="match status" value="1"/>
</dbReference>
<dbReference type="NCBIfam" id="TIGR01445">
    <property type="entry name" value="intein_Nterm"/>
    <property type="match status" value="1"/>
</dbReference>
<dbReference type="PROSITE" id="PS50819">
    <property type="entry name" value="INTEIN_ENDONUCLEASE"/>
    <property type="match status" value="1"/>
</dbReference>
<dbReference type="InterPro" id="IPR050862">
    <property type="entry name" value="RdRp_reductase_class-2"/>
</dbReference>
<dbReference type="InterPro" id="IPR030934">
    <property type="entry name" value="Intein_C"/>
</dbReference>
<reference evidence="16 17" key="1">
    <citation type="journal article" date="2016" name="Nat. Commun.">
        <title>Thousands of microbial genomes shed light on interconnected biogeochemical processes in an aquifer system.</title>
        <authorList>
            <person name="Anantharaman K."/>
            <person name="Brown C.T."/>
            <person name="Hug L.A."/>
            <person name="Sharon I."/>
            <person name="Castelle C.J."/>
            <person name="Probst A.J."/>
            <person name="Thomas B.C."/>
            <person name="Singh A."/>
            <person name="Wilkins M.J."/>
            <person name="Karaoz U."/>
            <person name="Brodie E.L."/>
            <person name="Williams K.H."/>
            <person name="Hubbard S.S."/>
            <person name="Banfield J.F."/>
        </authorList>
    </citation>
    <scope>NUCLEOTIDE SEQUENCE [LARGE SCALE GENOMIC DNA]</scope>
</reference>
<keyword evidence="4 12" id="KW-0547">Nucleotide-binding</keyword>
<accession>A0A1F2UQQ6</accession>
<evidence type="ECO:0000256" key="4">
    <source>
        <dbReference type="ARBA" id="ARBA00022741"/>
    </source>
</evidence>
<dbReference type="GO" id="GO:0009263">
    <property type="term" value="P:deoxyribonucleotide biosynthetic process"/>
    <property type="evidence" value="ECO:0007669"/>
    <property type="project" value="UniProtKB-KW"/>
</dbReference>
<dbReference type="SUPFAM" id="SSF51998">
    <property type="entry name" value="PFL-like glycyl radical enzymes"/>
    <property type="match status" value="1"/>
</dbReference>
<dbReference type="GO" id="GO:0016539">
    <property type="term" value="P:intein-mediated protein splicing"/>
    <property type="evidence" value="ECO:0007669"/>
    <property type="project" value="InterPro"/>
</dbReference>
<comment type="caution">
    <text evidence="16">The sequence shown here is derived from an EMBL/GenBank/DDBJ whole genome shotgun (WGS) entry which is preliminary data.</text>
</comment>
<dbReference type="EC" id="1.17.4.1" evidence="2 13"/>
<dbReference type="Gene3D" id="3.10.28.10">
    <property type="entry name" value="Homing endonucleases"/>
    <property type="match status" value="1"/>
</dbReference>
<evidence type="ECO:0000256" key="12">
    <source>
        <dbReference type="PROSITE-ProRule" id="PRU00492"/>
    </source>
</evidence>